<feature type="domain" description="BPG-independent PGAM N-terminal" evidence="15">
    <location>
        <begin position="109"/>
        <end position="328"/>
    </location>
</feature>
<dbReference type="PIRSF" id="PIRSF001492">
    <property type="entry name" value="IPGAM"/>
    <property type="match status" value="1"/>
</dbReference>
<feature type="binding site" evidence="9 13">
    <location>
        <position position="437"/>
    </location>
    <ligand>
        <name>Mn(2+)</name>
        <dbReference type="ChEBI" id="CHEBI:29035"/>
        <label>1</label>
    </ligand>
</feature>
<feature type="binding site" evidence="9 13">
    <location>
        <position position="39"/>
    </location>
    <ligand>
        <name>Mn(2+)</name>
        <dbReference type="ChEBI" id="CHEBI:29035"/>
        <label>2</label>
    </ligand>
</feature>
<feature type="domain" description="Metalloenzyme" evidence="14">
    <location>
        <begin position="32"/>
        <end position="532"/>
    </location>
</feature>
<comment type="function">
    <text evidence="2 9">Catalyzes the interconversion of 2-phosphoglycerate and 3-phosphoglycerate.</text>
</comment>
<feature type="active site" description="Phosphoserine intermediate" evidence="9 11">
    <location>
        <position position="89"/>
    </location>
</feature>
<dbReference type="GO" id="GO:0004619">
    <property type="term" value="F:phosphoglycerate mutase activity"/>
    <property type="evidence" value="ECO:0007669"/>
    <property type="project" value="UniProtKB-UniRule"/>
</dbReference>
<feature type="binding site" evidence="9 12">
    <location>
        <begin position="288"/>
        <end position="291"/>
    </location>
    <ligand>
        <name>substrate</name>
    </ligand>
</feature>
<evidence type="ECO:0000256" key="5">
    <source>
        <dbReference type="ARBA" id="ARBA00022723"/>
    </source>
</evidence>
<evidence type="ECO:0000256" key="13">
    <source>
        <dbReference type="PIRSR" id="PIRSR001492-3"/>
    </source>
</evidence>
<dbReference type="Proteomes" id="UP000230564">
    <property type="component" value="Unassembled WGS sequence"/>
</dbReference>
<feature type="binding site" evidence="9 13">
    <location>
        <position position="474"/>
    </location>
    <ligand>
        <name>Mn(2+)</name>
        <dbReference type="ChEBI" id="CHEBI:29035"/>
        <label>2</label>
    </ligand>
</feature>
<evidence type="ECO:0000259" key="14">
    <source>
        <dbReference type="Pfam" id="PF01676"/>
    </source>
</evidence>
<dbReference type="GO" id="GO:0006096">
    <property type="term" value="P:glycolytic process"/>
    <property type="evidence" value="ECO:0007669"/>
    <property type="project" value="UniProtKB-UniRule"/>
</dbReference>
<proteinExistence type="inferred from homology"/>
<keyword evidence="7 9" id="KW-0464">Manganese</keyword>
<dbReference type="InterPro" id="IPR005995">
    <property type="entry name" value="Pgm_bpd_ind"/>
</dbReference>
<dbReference type="HAMAP" id="MF_01038">
    <property type="entry name" value="GpmI"/>
    <property type="match status" value="1"/>
</dbReference>
<evidence type="ECO:0000256" key="3">
    <source>
        <dbReference type="ARBA" id="ARBA00004798"/>
    </source>
</evidence>
<protein>
    <recommendedName>
        <fullName evidence="9 10">2,3-bisphosphoglycerate-independent phosphoglycerate mutase</fullName>
        <shortName evidence="9">BPG-independent PGAM</shortName>
        <shortName evidence="9">Phosphoglyceromutase</shortName>
        <shortName evidence="9">iPGM</shortName>
        <ecNumber evidence="9 10">5.4.2.12</ecNumber>
    </recommendedName>
</protein>
<dbReference type="FunFam" id="3.40.1450.10:FF:000002">
    <property type="entry name" value="2,3-bisphosphoglycerate-independent phosphoglycerate mutase"/>
    <property type="match status" value="1"/>
</dbReference>
<dbReference type="PANTHER" id="PTHR31637:SF0">
    <property type="entry name" value="2,3-BISPHOSPHOGLYCERATE-INDEPENDENT PHOSPHOGLYCERATE MUTASE"/>
    <property type="match status" value="1"/>
</dbReference>
<dbReference type="GO" id="GO:0030145">
    <property type="term" value="F:manganese ion binding"/>
    <property type="evidence" value="ECO:0007669"/>
    <property type="project" value="UniProtKB-UniRule"/>
</dbReference>
<evidence type="ECO:0000256" key="1">
    <source>
        <dbReference type="ARBA" id="ARBA00000370"/>
    </source>
</evidence>
<organism evidence="16 17">
    <name type="scientific">Candidatus Komeilibacteria bacterium CG11_big_fil_rev_8_21_14_0_20_36_20</name>
    <dbReference type="NCBI Taxonomy" id="1974477"/>
    <lineage>
        <taxon>Bacteria</taxon>
        <taxon>Candidatus Komeiliibacteriota</taxon>
    </lineage>
</organism>
<evidence type="ECO:0000256" key="8">
    <source>
        <dbReference type="ARBA" id="ARBA00023235"/>
    </source>
</evidence>
<comment type="cofactor">
    <cofactor evidence="9">
        <name>Mn(2+)</name>
        <dbReference type="ChEBI" id="CHEBI:29035"/>
    </cofactor>
    <text evidence="9">Binds 2 manganese ions per subunit.</text>
</comment>
<dbReference type="SUPFAM" id="SSF64158">
    <property type="entry name" value="2,3-Bisphosphoglycerate-independent phosphoglycerate mutase, substrate-binding domain"/>
    <property type="match status" value="1"/>
</dbReference>
<feature type="binding site" evidence="9 13">
    <location>
        <position position="433"/>
    </location>
    <ligand>
        <name>Mn(2+)</name>
        <dbReference type="ChEBI" id="CHEBI:29035"/>
        <label>1</label>
    </ligand>
</feature>
<dbReference type="InterPro" id="IPR006124">
    <property type="entry name" value="Metalloenzyme"/>
</dbReference>
<dbReference type="GO" id="GO:0005829">
    <property type="term" value="C:cytosol"/>
    <property type="evidence" value="ECO:0007669"/>
    <property type="project" value="TreeGrafter"/>
</dbReference>
<keyword evidence="5 9" id="KW-0479">Metal-binding</keyword>
<feature type="binding site" evidence="9 12">
    <location>
        <position position="218"/>
    </location>
    <ligand>
        <name>substrate</name>
    </ligand>
</feature>
<reference evidence="16 17" key="1">
    <citation type="submission" date="2017-09" db="EMBL/GenBank/DDBJ databases">
        <title>Depth-based differentiation of microbial function through sediment-hosted aquifers and enrichment of novel symbionts in the deep terrestrial subsurface.</title>
        <authorList>
            <person name="Probst A.J."/>
            <person name="Ladd B."/>
            <person name="Jarett J.K."/>
            <person name="Geller-Mcgrath D.E."/>
            <person name="Sieber C.M."/>
            <person name="Emerson J.B."/>
            <person name="Anantharaman K."/>
            <person name="Thomas B.C."/>
            <person name="Malmstrom R."/>
            <person name="Stieglmeier M."/>
            <person name="Klingl A."/>
            <person name="Woyke T."/>
            <person name="Ryan C.M."/>
            <person name="Banfield J.F."/>
        </authorList>
    </citation>
    <scope>NUCLEOTIDE SEQUENCE [LARGE SCALE GENOMIC DNA]</scope>
    <source>
        <strain evidence="16">CG11_big_fil_rev_8_21_14_0_20_36_20</strain>
    </source>
</reference>
<evidence type="ECO:0000313" key="16">
    <source>
        <dbReference type="EMBL" id="PIR07211.1"/>
    </source>
</evidence>
<accession>A0A2H0NE93</accession>
<evidence type="ECO:0000256" key="12">
    <source>
        <dbReference type="PIRSR" id="PIRSR001492-2"/>
    </source>
</evidence>
<feature type="binding site" evidence="9 13">
    <location>
        <position position="475"/>
    </location>
    <ligand>
        <name>Mn(2+)</name>
        <dbReference type="ChEBI" id="CHEBI:29035"/>
        <label>2</label>
    </ligand>
</feature>
<feature type="binding site" evidence="9 12">
    <location>
        <begin position="181"/>
        <end position="182"/>
    </location>
    <ligand>
        <name>substrate</name>
    </ligand>
</feature>
<comment type="subunit">
    <text evidence="9">Monomer.</text>
</comment>
<evidence type="ECO:0000256" key="4">
    <source>
        <dbReference type="ARBA" id="ARBA00008819"/>
    </source>
</evidence>
<evidence type="ECO:0000256" key="6">
    <source>
        <dbReference type="ARBA" id="ARBA00023152"/>
    </source>
</evidence>
<comment type="pathway">
    <text evidence="3 9">Carbohydrate degradation; glycolysis; pyruvate from D-glyceraldehyde 3-phosphate: step 3/5.</text>
</comment>
<dbReference type="CDD" id="cd16010">
    <property type="entry name" value="iPGM"/>
    <property type="match status" value="1"/>
</dbReference>
<feature type="binding site" evidence="9 13">
    <location>
        <position position="493"/>
    </location>
    <ligand>
        <name>Mn(2+)</name>
        <dbReference type="ChEBI" id="CHEBI:29035"/>
        <label>1</label>
    </ligand>
</feature>
<dbReference type="InterPro" id="IPR011258">
    <property type="entry name" value="BPG-indep_PGM_N"/>
</dbReference>
<feature type="binding site" evidence="9 12">
    <location>
        <position position="366"/>
    </location>
    <ligand>
        <name>substrate</name>
    </ligand>
</feature>
<evidence type="ECO:0000256" key="9">
    <source>
        <dbReference type="HAMAP-Rule" id="MF_01038"/>
    </source>
</evidence>
<feature type="binding site" evidence="9 13">
    <location>
        <position position="89"/>
    </location>
    <ligand>
        <name>Mn(2+)</name>
        <dbReference type="ChEBI" id="CHEBI:29035"/>
        <label>2</label>
    </ligand>
</feature>
<evidence type="ECO:0000256" key="7">
    <source>
        <dbReference type="ARBA" id="ARBA00023211"/>
    </source>
</evidence>
<comment type="caution">
    <text evidence="16">The sequence shown here is derived from an EMBL/GenBank/DDBJ whole genome shotgun (WGS) entry which is preliminary data.</text>
</comment>
<evidence type="ECO:0000256" key="11">
    <source>
        <dbReference type="PIRSR" id="PIRSR001492-1"/>
    </source>
</evidence>
<dbReference type="EC" id="5.4.2.12" evidence="9 10"/>
<dbReference type="InterPro" id="IPR036646">
    <property type="entry name" value="PGAM_B_sf"/>
</dbReference>
<keyword evidence="8 9" id="KW-0413">Isomerase</keyword>
<dbReference type="Pfam" id="PF01676">
    <property type="entry name" value="Metalloenzyme"/>
    <property type="match status" value="1"/>
</dbReference>
<gene>
    <name evidence="9" type="primary">gpmI</name>
    <name evidence="16" type="ORF">COV55_00515</name>
</gene>
<dbReference type="Gene3D" id="3.40.720.10">
    <property type="entry name" value="Alkaline Phosphatase, subunit A"/>
    <property type="match status" value="1"/>
</dbReference>
<dbReference type="Pfam" id="PF06415">
    <property type="entry name" value="iPGM_N"/>
    <property type="match status" value="1"/>
</dbReference>
<name>A0A2H0NE93_9BACT</name>
<dbReference type="Gene3D" id="3.40.1450.10">
    <property type="entry name" value="BPG-independent phosphoglycerate mutase, domain B"/>
    <property type="match status" value="1"/>
</dbReference>
<evidence type="ECO:0000259" key="15">
    <source>
        <dbReference type="Pfam" id="PF06415"/>
    </source>
</evidence>
<keyword evidence="6 9" id="KW-0324">Glycolysis</keyword>
<sequence length="544" mass="60684">MTIKKKTTRPSPKVIQRDVADKEKVIKKGHLPLVLIILDGWGLSKIKEGNAIALAKTPIMDGLYKKYPNTQLGAFGRHVGLSADQPGNSEAGHMNIGAGRVVEQDTMVISRSISNGTFFKNPAFLQAAQHAIKNNSDIHLMGLLSDGRSPHSDNDHLIALINFFLSKTKQNIFIHLFTDGRDSAMFTALKILNRNKIIFNNQRVKIASVMGRFYAMDRRRAWSRTQKAYEAMVLGKGLAVPNAIEAINQAYNRGESDEFIPPSIIVNEKKKPVGMIACNDAVVFFNLRSDRARQLCKSFVQKNFIKDNPGAFKRTKMVDNLLFVALTDFGPDLDNIITAYPGIDVPDTLVHTLRDWRQVYIAETEKYAHMTYFFNGGYDHPVAGETRINIPSVEVDSYDKKPAMSTRAVMQQVLDYIKDDRFDFVAINFASPDMIGHTGNLEAAVKAVQIVDQAVGRIVKAVLSRQGTVLITADHGNVEEMINVETGEIITRHSSNFVPFVMVSRHHNFKLKKNGELANIAPTILDLFQINKPSSMSSQSLIDQ</sequence>
<evidence type="ECO:0000256" key="2">
    <source>
        <dbReference type="ARBA" id="ARBA00002315"/>
    </source>
</evidence>
<dbReference type="AlphaFoldDB" id="A0A2H0NE93"/>
<comment type="similarity">
    <text evidence="4 9">Belongs to the BPG-independent phosphoglycerate mutase family.</text>
</comment>
<dbReference type="InterPro" id="IPR017850">
    <property type="entry name" value="Alkaline_phosphatase_core_sf"/>
</dbReference>
<dbReference type="NCBIfam" id="TIGR01307">
    <property type="entry name" value="pgm_bpd_ind"/>
    <property type="match status" value="1"/>
</dbReference>
<evidence type="ECO:0000256" key="10">
    <source>
        <dbReference type="NCBIfam" id="TIGR01307"/>
    </source>
</evidence>
<dbReference type="GO" id="GO:0006007">
    <property type="term" value="P:glucose catabolic process"/>
    <property type="evidence" value="ECO:0007669"/>
    <property type="project" value="InterPro"/>
</dbReference>
<dbReference type="UniPathway" id="UPA00109">
    <property type="reaction ID" value="UER00186"/>
</dbReference>
<comment type="catalytic activity">
    <reaction evidence="1 9">
        <text>(2R)-2-phosphoglycerate = (2R)-3-phosphoglycerate</text>
        <dbReference type="Rhea" id="RHEA:15901"/>
        <dbReference type="ChEBI" id="CHEBI:58272"/>
        <dbReference type="ChEBI" id="CHEBI:58289"/>
        <dbReference type="EC" id="5.4.2.12"/>
    </reaction>
</comment>
<evidence type="ECO:0000313" key="17">
    <source>
        <dbReference type="Proteomes" id="UP000230564"/>
    </source>
</evidence>
<feature type="binding site" evidence="9 12">
    <location>
        <position position="212"/>
    </location>
    <ligand>
        <name>substrate</name>
    </ligand>
</feature>
<dbReference type="SUPFAM" id="SSF53649">
    <property type="entry name" value="Alkaline phosphatase-like"/>
    <property type="match status" value="1"/>
</dbReference>
<dbReference type="PANTHER" id="PTHR31637">
    <property type="entry name" value="2,3-BISPHOSPHOGLYCERATE-INDEPENDENT PHOSPHOGLYCERATE MUTASE"/>
    <property type="match status" value="1"/>
</dbReference>
<dbReference type="EMBL" id="PCWQ01000006">
    <property type="protein sequence ID" value="PIR07211.1"/>
    <property type="molecule type" value="Genomic_DNA"/>
</dbReference>
<feature type="binding site" evidence="9 12">
    <location>
        <position position="151"/>
    </location>
    <ligand>
        <name>substrate</name>
    </ligand>
</feature>